<organism evidence="1 2">
    <name type="scientific">Halopseudomonas pachastrellae</name>
    <dbReference type="NCBI Taxonomy" id="254161"/>
    <lineage>
        <taxon>Bacteria</taxon>
        <taxon>Pseudomonadati</taxon>
        <taxon>Pseudomonadota</taxon>
        <taxon>Gammaproteobacteria</taxon>
        <taxon>Pseudomonadales</taxon>
        <taxon>Pseudomonadaceae</taxon>
        <taxon>Halopseudomonas</taxon>
    </lineage>
</organism>
<dbReference type="STRING" id="254161.SAMN05216256_101104"/>
<dbReference type="RefSeq" id="WP_083728377.1">
    <property type="nucleotide sequence ID" value="NZ_FOUD01000001.1"/>
</dbReference>
<accession>A0A1S8DF25</accession>
<evidence type="ECO:0000313" key="2">
    <source>
        <dbReference type="Proteomes" id="UP000242847"/>
    </source>
</evidence>
<dbReference type="EMBL" id="MUBC01000035">
    <property type="protein sequence ID" value="ONM43140.1"/>
    <property type="molecule type" value="Genomic_DNA"/>
</dbReference>
<comment type="caution">
    <text evidence="1">The sequence shown here is derived from an EMBL/GenBank/DDBJ whole genome shotgun (WGS) entry which is preliminary data.</text>
</comment>
<name>A0A1S8DF25_9GAMM</name>
<sequence length="85" mass="9206">MANIDTISDETFMQVTEAMGLAGEVMEQHQTETLLVVTLCEEGNNAILGGDTSPEALEKLQNMLDELLERAGTDDDGEVLHIRGS</sequence>
<gene>
    <name evidence="1" type="ORF">BXT89_14405</name>
</gene>
<keyword evidence="2" id="KW-1185">Reference proteome</keyword>
<proteinExistence type="predicted"/>
<evidence type="ECO:0000313" key="1">
    <source>
        <dbReference type="EMBL" id="ONM43140.1"/>
    </source>
</evidence>
<reference evidence="1 2" key="1">
    <citation type="submission" date="2017-01" db="EMBL/GenBank/DDBJ databases">
        <title>Draft genome sequence of Pseudomonas pachastrellae type strain CCUG 46540T from a deep sea.</title>
        <authorList>
            <person name="Gomila M."/>
            <person name="Mulet M."/>
            <person name="Lalucat J."/>
            <person name="Garcia-Valdes E."/>
        </authorList>
    </citation>
    <scope>NUCLEOTIDE SEQUENCE [LARGE SCALE GENOMIC DNA]</scope>
    <source>
        <strain evidence="1 2">CCUG 46540</strain>
    </source>
</reference>
<dbReference type="Proteomes" id="UP000242847">
    <property type="component" value="Unassembled WGS sequence"/>
</dbReference>
<protein>
    <submittedName>
        <fullName evidence="1">Uncharacterized protein</fullName>
    </submittedName>
</protein>
<dbReference type="AlphaFoldDB" id="A0A1S8DF25"/>
<dbReference type="OrthoDB" id="9909763at2"/>